<dbReference type="SMART" id="SM00645">
    <property type="entry name" value="Pept_C1"/>
    <property type="match status" value="1"/>
</dbReference>
<feature type="domain" description="Peptidase C1A papain C-terminal" evidence="2">
    <location>
        <begin position="42"/>
        <end position="253"/>
    </location>
</feature>
<keyword evidence="4" id="KW-1185">Reference proteome</keyword>
<dbReference type="SUPFAM" id="SSF54001">
    <property type="entry name" value="Cysteine proteinases"/>
    <property type="match status" value="1"/>
</dbReference>
<evidence type="ECO:0000313" key="4">
    <source>
        <dbReference type="Proteomes" id="UP001234989"/>
    </source>
</evidence>
<reference evidence="3" key="1">
    <citation type="submission" date="2023-08" db="EMBL/GenBank/DDBJ databases">
        <title>A de novo genome assembly of Solanum verrucosum Schlechtendal, a Mexican diploid species geographically isolated from the other diploid A-genome species in potato relatives.</title>
        <authorList>
            <person name="Hosaka K."/>
        </authorList>
    </citation>
    <scope>NUCLEOTIDE SEQUENCE</scope>
    <source>
        <tissue evidence="3">Young leaves</tissue>
    </source>
</reference>
<dbReference type="Proteomes" id="UP001234989">
    <property type="component" value="Chromosome 9"/>
</dbReference>
<comment type="similarity">
    <text evidence="1">Belongs to the peptidase C1 family.</text>
</comment>
<dbReference type="InterPro" id="IPR013128">
    <property type="entry name" value="Peptidase_C1A"/>
</dbReference>
<dbReference type="AlphaFoldDB" id="A0AAF0UKU2"/>
<dbReference type="Gene3D" id="3.90.70.10">
    <property type="entry name" value="Cysteine proteinases"/>
    <property type="match status" value="1"/>
</dbReference>
<proteinExistence type="inferred from homology"/>
<dbReference type="GO" id="GO:0008234">
    <property type="term" value="F:cysteine-type peptidase activity"/>
    <property type="evidence" value="ECO:0007669"/>
    <property type="project" value="InterPro"/>
</dbReference>
<gene>
    <name evidence="3" type="ORF">MTR67_041124</name>
</gene>
<dbReference type="PROSITE" id="PS00639">
    <property type="entry name" value="THIOL_PROTEASE_HIS"/>
    <property type="match status" value="1"/>
</dbReference>
<dbReference type="Pfam" id="PF00112">
    <property type="entry name" value="Peptidase_C1"/>
    <property type="match status" value="1"/>
</dbReference>
<name>A0AAF0UKU2_SOLVR</name>
<dbReference type="InterPro" id="IPR000668">
    <property type="entry name" value="Peptidase_C1A_C"/>
</dbReference>
<dbReference type="InterPro" id="IPR038765">
    <property type="entry name" value="Papain-like_cys_pep_sf"/>
</dbReference>
<evidence type="ECO:0000259" key="2">
    <source>
        <dbReference type="SMART" id="SM00645"/>
    </source>
</evidence>
<dbReference type="PANTHER" id="PTHR12411">
    <property type="entry name" value="CYSTEINE PROTEASE FAMILY C1-RELATED"/>
    <property type="match status" value="1"/>
</dbReference>
<evidence type="ECO:0000256" key="1">
    <source>
        <dbReference type="ARBA" id="ARBA00008455"/>
    </source>
</evidence>
<dbReference type="GO" id="GO:0006508">
    <property type="term" value="P:proteolysis"/>
    <property type="evidence" value="ECO:0007669"/>
    <property type="project" value="InterPro"/>
</dbReference>
<dbReference type="InterPro" id="IPR025660">
    <property type="entry name" value="Pept_his_AS"/>
</dbReference>
<evidence type="ECO:0000313" key="3">
    <source>
        <dbReference type="EMBL" id="WMV47739.1"/>
    </source>
</evidence>
<dbReference type="EMBL" id="CP133620">
    <property type="protein sequence ID" value="WMV47739.1"/>
    <property type="molecule type" value="Genomic_DNA"/>
</dbReference>
<organism evidence="3 4">
    <name type="scientific">Solanum verrucosum</name>
    <dbReference type="NCBI Taxonomy" id="315347"/>
    <lineage>
        <taxon>Eukaryota</taxon>
        <taxon>Viridiplantae</taxon>
        <taxon>Streptophyta</taxon>
        <taxon>Embryophyta</taxon>
        <taxon>Tracheophyta</taxon>
        <taxon>Spermatophyta</taxon>
        <taxon>Magnoliopsida</taxon>
        <taxon>eudicotyledons</taxon>
        <taxon>Gunneridae</taxon>
        <taxon>Pentapetalae</taxon>
        <taxon>asterids</taxon>
        <taxon>lamiids</taxon>
        <taxon>Solanales</taxon>
        <taxon>Solanaceae</taxon>
        <taxon>Solanoideae</taxon>
        <taxon>Solaneae</taxon>
        <taxon>Solanum</taxon>
    </lineage>
</organism>
<sequence length="256" mass="29463">MSSVPPDYNKLPVEKVTVPRPSYSFQEDPYLCEAKFFKDTKVSMQCNWSWVGEGCLSAVEDQGNCPEAISALYYIKFNKMKLLSKQHVIDDLFTVIMEPKDVQYHKETGCFPCHYNKYFQYAIVVGVYPDKSYPYHAKRGECPELPNEEKTKIKAYKKVNDDKKGIEELIQEQPICGSVKLAKNFQKHKGKDIYTEASKNNQSKGHHAVLIVGFGIENGIEYYLIKNSWGVNWGYWGYARVERSLVTSLSFPVLHE</sequence>
<protein>
    <recommendedName>
        <fullName evidence="2">Peptidase C1A papain C-terminal domain-containing protein</fullName>
    </recommendedName>
</protein>
<accession>A0AAF0UKU2</accession>